<comment type="similarity">
    <text evidence="1">Belongs to the metallo-beta-lactamase superfamily.</text>
</comment>
<proteinExistence type="inferred from homology"/>
<gene>
    <name evidence="6" type="ORF">FE257_008233</name>
</gene>
<evidence type="ECO:0000256" key="3">
    <source>
        <dbReference type="ARBA" id="ARBA00022801"/>
    </source>
</evidence>
<sequence>MSDTSLDIPQSNSVARLRIVDQGCRFSMPARSFIKPVQQGQEQLEVPDIAFLIEHAQSEKKIMFDLGVRKDYWNLPGVVLNRLGRRQAVLGIRVDKDVTEVLEENSVQLSEISAVVWSHYHWDHTGNMALFPPSTRLIVGPGFKASPGLLPGYPENPTSPVSADAFANREVQEIDFSSSQLTIGGFRALDFFSDGSFYLLDTPGHCLGHMCGLVRTSPSPKSTFVLLGGDACHSSSCLRPSPGYPLPRHIPDGVLDQDQHFPSMCPAEVFTQHHPQDPEHTHSPDDLCKTPFHRISTLVSSAYTDPATAQKTIDQLRQLDESPSVLTTIAHDPVLVRVLPTMITAPEQDLNDWKEQGYKEKCHWDWLNCLPRRGMPGREQVVREFWRNNQPWPSACAELCAAAGEVTGTGL</sequence>
<dbReference type="Proteomes" id="UP001194746">
    <property type="component" value="Unassembled WGS sequence"/>
</dbReference>
<reference evidence="6" key="2">
    <citation type="submission" date="2020-02" db="EMBL/GenBank/DDBJ databases">
        <authorList>
            <person name="Gilchrist C.L.M."/>
            <person name="Chooi Y.-H."/>
        </authorList>
    </citation>
    <scope>NUCLEOTIDE SEQUENCE</scope>
    <source>
        <strain evidence="6">MST-FP2251</strain>
    </source>
</reference>
<evidence type="ECO:0000259" key="5">
    <source>
        <dbReference type="SMART" id="SM00849"/>
    </source>
</evidence>
<organism evidence="6 7">
    <name type="scientific">Aspergillus nanangensis</name>
    <dbReference type="NCBI Taxonomy" id="2582783"/>
    <lineage>
        <taxon>Eukaryota</taxon>
        <taxon>Fungi</taxon>
        <taxon>Dikarya</taxon>
        <taxon>Ascomycota</taxon>
        <taxon>Pezizomycotina</taxon>
        <taxon>Eurotiomycetes</taxon>
        <taxon>Eurotiomycetidae</taxon>
        <taxon>Eurotiales</taxon>
        <taxon>Aspergillaceae</taxon>
        <taxon>Aspergillus</taxon>
        <taxon>Aspergillus subgen. Circumdati</taxon>
    </lineage>
</organism>
<dbReference type="PANTHER" id="PTHR42978">
    <property type="entry name" value="QUORUM-QUENCHING LACTONASE YTNP-RELATED-RELATED"/>
    <property type="match status" value="1"/>
</dbReference>
<evidence type="ECO:0000256" key="1">
    <source>
        <dbReference type="ARBA" id="ARBA00007749"/>
    </source>
</evidence>
<dbReference type="InterPro" id="IPR051013">
    <property type="entry name" value="MBL_superfamily_lactonases"/>
</dbReference>
<dbReference type="SMART" id="SM00849">
    <property type="entry name" value="Lactamase_B"/>
    <property type="match status" value="1"/>
</dbReference>
<keyword evidence="3" id="KW-0378">Hydrolase</keyword>
<evidence type="ECO:0000256" key="2">
    <source>
        <dbReference type="ARBA" id="ARBA00022723"/>
    </source>
</evidence>
<evidence type="ECO:0000313" key="7">
    <source>
        <dbReference type="Proteomes" id="UP001194746"/>
    </source>
</evidence>
<dbReference type="InterPro" id="IPR001279">
    <property type="entry name" value="Metallo-B-lactamas"/>
</dbReference>
<dbReference type="InterPro" id="IPR036866">
    <property type="entry name" value="RibonucZ/Hydroxyglut_hydro"/>
</dbReference>
<name>A0AAD4CLR7_ASPNN</name>
<dbReference type="Gene3D" id="3.60.15.10">
    <property type="entry name" value="Ribonuclease Z/Hydroxyacylglutathione hydrolase-like"/>
    <property type="match status" value="1"/>
</dbReference>
<accession>A0AAD4CLR7</accession>
<keyword evidence="7" id="KW-1185">Reference proteome</keyword>
<feature type="domain" description="Metallo-beta-lactamase" evidence="5">
    <location>
        <begin position="47"/>
        <end position="273"/>
    </location>
</feature>
<dbReference type="PANTHER" id="PTHR42978:SF5">
    <property type="entry name" value="METALLO-BETA-LACTAMASE DOMAIN-CONTAINING PROTEIN"/>
    <property type="match status" value="1"/>
</dbReference>
<evidence type="ECO:0000256" key="4">
    <source>
        <dbReference type="ARBA" id="ARBA00022833"/>
    </source>
</evidence>
<reference evidence="6" key="1">
    <citation type="journal article" date="2019" name="Beilstein J. Org. Chem.">
        <title>Nanangenines: drimane sesquiterpenoids as the dominant metabolite cohort of a novel Australian fungus, Aspergillus nanangensis.</title>
        <authorList>
            <person name="Lacey H.J."/>
            <person name="Gilchrist C.L.M."/>
            <person name="Crombie A."/>
            <person name="Kalaitzis J.A."/>
            <person name="Vuong D."/>
            <person name="Rutledge P.J."/>
            <person name="Turner P."/>
            <person name="Pitt J.I."/>
            <person name="Lacey E."/>
            <person name="Chooi Y.H."/>
            <person name="Piggott A.M."/>
        </authorList>
    </citation>
    <scope>NUCLEOTIDE SEQUENCE</scope>
    <source>
        <strain evidence="6">MST-FP2251</strain>
    </source>
</reference>
<keyword evidence="2" id="KW-0479">Metal-binding</keyword>
<dbReference type="AlphaFoldDB" id="A0AAD4CLR7"/>
<dbReference type="EMBL" id="VCAU01000042">
    <property type="protein sequence ID" value="KAF9888864.1"/>
    <property type="molecule type" value="Genomic_DNA"/>
</dbReference>
<dbReference type="SUPFAM" id="SSF56281">
    <property type="entry name" value="Metallo-hydrolase/oxidoreductase"/>
    <property type="match status" value="1"/>
</dbReference>
<dbReference type="CDD" id="cd07730">
    <property type="entry name" value="metallo-hydrolase-like_MBL-fold"/>
    <property type="match status" value="1"/>
</dbReference>
<comment type="caution">
    <text evidence="6">The sequence shown here is derived from an EMBL/GenBank/DDBJ whole genome shotgun (WGS) entry which is preliminary data.</text>
</comment>
<evidence type="ECO:0000313" key="6">
    <source>
        <dbReference type="EMBL" id="KAF9888864.1"/>
    </source>
</evidence>
<protein>
    <recommendedName>
        <fullName evidence="5">Metallo-beta-lactamase domain-containing protein</fullName>
    </recommendedName>
</protein>
<keyword evidence="4" id="KW-0862">Zinc</keyword>
<dbReference type="Pfam" id="PF00753">
    <property type="entry name" value="Lactamase_B"/>
    <property type="match status" value="1"/>
</dbReference>
<dbReference type="GO" id="GO:0046872">
    <property type="term" value="F:metal ion binding"/>
    <property type="evidence" value="ECO:0007669"/>
    <property type="project" value="UniProtKB-KW"/>
</dbReference>
<dbReference type="GO" id="GO:0016787">
    <property type="term" value="F:hydrolase activity"/>
    <property type="evidence" value="ECO:0007669"/>
    <property type="project" value="UniProtKB-KW"/>
</dbReference>